<dbReference type="GO" id="GO:0016491">
    <property type="term" value="F:oxidoreductase activity"/>
    <property type="evidence" value="ECO:0007669"/>
    <property type="project" value="UniProtKB-KW"/>
</dbReference>
<gene>
    <name evidence="3" type="primary">yhdN_1</name>
    <name evidence="3" type="ORF">ROA7023_00954</name>
</gene>
<evidence type="ECO:0000313" key="3">
    <source>
        <dbReference type="EMBL" id="SLN28328.1"/>
    </source>
</evidence>
<dbReference type="InterPro" id="IPR050523">
    <property type="entry name" value="AKR_Detox_Biosynth"/>
</dbReference>
<dbReference type="Pfam" id="PF00248">
    <property type="entry name" value="Aldo_ket_red"/>
    <property type="match status" value="1"/>
</dbReference>
<protein>
    <submittedName>
        <fullName evidence="3">General stress protein 69</fullName>
        <ecNumber evidence="3">1.1.1.-</ecNumber>
    </submittedName>
</protein>
<feature type="domain" description="NADP-dependent oxidoreductase" evidence="2">
    <location>
        <begin position="17"/>
        <end position="339"/>
    </location>
</feature>
<dbReference type="InterPro" id="IPR023210">
    <property type="entry name" value="NADP_OxRdtase_dom"/>
</dbReference>
<accession>A0A1Y5RY93</accession>
<dbReference type="RefSeq" id="WP_085877865.1">
    <property type="nucleotide sequence ID" value="NZ_FWFZ01000003.1"/>
</dbReference>
<proteinExistence type="predicted"/>
<dbReference type="Proteomes" id="UP000193900">
    <property type="component" value="Unassembled WGS sequence"/>
</dbReference>
<evidence type="ECO:0000256" key="1">
    <source>
        <dbReference type="ARBA" id="ARBA00023002"/>
    </source>
</evidence>
<reference evidence="3 4" key="1">
    <citation type="submission" date="2017-03" db="EMBL/GenBank/DDBJ databases">
        <authorList>
            <person name="Afonso C.L."/>
            <person name="Miller P.J."/>
            <person name="Scott M.A."/>
            <person name="Spackman E."/>
            <person name="Goraichik I."/>
            <person name="Dimitrov K.M."/>
            <person name="Suarez D.L."/>
            <person name="Swayne D.E."/>
        </authorList>
    </citation>
    <scope>NUCLEOTIDE SEQUENCE [LARGE SCALE GENOMIC DNA]</scope>
    <source>
        <strain evidence="3 4">CECT 7023</strain>
    </source>
</reference>
<dbReference type="PANTHER" id="PTHR43364:SF4">
    <property type="entry name" value="NAD(P)-LINKED OXIDOREDUCTASE SUPERFAMILY PROTEIN"/>
    <property type="match status" value="1"/>
</dbReference>
<dbReference type="InterPro" id="IPR036812">
    <property type="entry name" value="NAD(P)_OxRdtase_dom_sf"/>
</dbReference>
<dbReference type="Gene3D" id="3.20.20.100">
    <property type="entry name" value="NADP-dependent oxidoreductase domain"/>
    <property type="match status" value="1"/>
</dbReference>
<name>A0A1Y5RY93_9RHOB</name>
<organism evidence="3 4">
    <name type="scientific">Roseisalinus antarcticus</name>
    <dbReference type="NCBI Taxonomy" id="254357"/>
    <lineage>
        <taxon>Bacteria</taxon>
        <taxon>Pseudomonadati</taxon>
        <taxon>Pseudomonadota</taxon>
        <taxon>Alphaproteobacteria</taxon>
        <taxon>Rhodobacterales</taxon>
        <taxon>Roseobacteraceae</taxon>
        <taxon>Roseisalinus</taxon>
    </lineage>
</organism>
<dbReference type="EMBL" id="FWFZ01000003">
    <property type="protein sequence ID" value="SLN28328.1"/>
    <property type="molecule type" value="Genomic_DNA"/>
</dbReference>
<dbReference type="SUPFAM" id="SSF51430">
    <property type="entry name" value="NAD(P)-linked oxidoreductase"/>
    <property type="match status" value="1"/>
</dbReference>
<keyword evidence="4" id="KW-1185">Reference proteome</keyword>
<dbReference type="AlphaFoldDB" id="A0A1Y5RY93"/>
<dbReference type="EC" id="1.1.1.-" evidence="3"/>
<dbReference type="OrthoDB" id="9803483at2"/>
<keyword evidence="1 3" id="KW-0560">Oxidoreductase</keyword>
<dbReference type="PANTHER" id="PTHR43364">
    <property type="entry name" value="NADH-SPECIFIC METHYLGLYOXAL REDUCTASE-RELATED"/>
    <property type="match status" value="1"/>
</dbReference>
<dbReference type="CDD" id="cd19094">
    <property type="entry name" value="AKR_Tas-like"/>
    <property type="match status" value="1"/>
</dbReference>
<evidence type="ECO:0000313" key="4">
    <source>
        <dbReference type="Proteomes" id="UP000193900"/>
    </source>
</evidence>
<sequence>MKTIELGRTGIEVTDWCLGTMTFGNQTPEDDAHAQIDRALDAGINFMDCAEMYPVNPVAKETAGRSEEFLGTWFAKTGKRDKWVLATKVSGPNPGFVREGRGYDGPTILEAVDASLKRLQTDYIDLYQLHWPVRGSYHFRQMWGFDPSAQDPVKTEAHMLDVLGAMDEVIKAGKVRAFGLSNETCWGTSQWLRLAAANGLPRVASIQNEYSLLCRYYDTDLAELGVNEDVTLLSYSPLAAGLLTGKYRNGAVPEGSRMAIGGPLAGRATDRAHAAVEAYKAVADKHGLDLAQMSLSWQLTRPFPVSVILGATTEPQLAHDIGNLDLDLPDAVLADIDETHKAHPLPF</sequence>
<evidence type="ECO:0000259" key="2">
    <source>
        <dbReference type="Pfam" id="PF00248"/>
    </source>
</evidence>